<dbReference type="GO" id="GO:0045893">
    <property type="term" value="P:positive regulation of DNA-templated transcription"/>
    <property type="evidence" value="ECO:0007669"/>
    <property type="project" value="TreeGrafter"/>
</dbReference>
<accession>A0AAV0CIP7</accession>
<organism evidence="8 9">
    <name type="scientific">Cuscuta epithymum</name>
    <dbReference type="NCBI Taxonomy" id="186058"/>
    <lineage>
        <taxon>Eukaryota</taxon>
        <taxon>Viridiplantae</taxon>
        <taxon>Streptophyta</taxon>
        <taxon>Embryophyta</taxon>
        <taxon>Tracheophyta</taxon>
        <taxon>Spermatophyta</taxon>
        <taxon>Magnoliopsida</taxon>
        <taxon>eudicotyledons</taxon>
        <taxon>Gunneridae</taxon>
        <taxon>Pentapetalae</taxon>
        <taxon>asterids</taxon>
        <taxon>lamiids</taxon>
        <taxon>Solanales</taxon>
        <taxon>Convolvulaceae</taxon>
        <taxon>Cuscuteae</taxon>
        <taxon>Cuscuta</taxon>
        <taxon>Cuscuta subgen. Cuscuta</taxon>
    </lineage>
</organism>
<comment type="caution">
    <text evidence="8">The sequence shown here is derived from an EMBL/GenBank/DDBJ whole genome shotgun (WGS) entry which is preliminary data.</text>
</comment>
<keyword evidence="5" id="KW-0539">Nucleus</keyword>
<evidence type="ECO:0000256" key="3">
    <source>
        <dbReference type="ARBA" id="ARBA00023125"/>
    </source>
</evidence>
<dbReference type="InterPro" id="IPR004827">
    <property type="entry name" value="bZIP"/>
</dbReference>
<dbReference type="Pfam" id="PF00170">
    <property type="entry name" value="bZIP_1"/>
    <property type="match status" value="1"/>
</dbReference>
<protein>
    <recommendedName>
        <fullName evidence="7">BZIP domain-containing protein</fullName>
    </recommendedName>
</protein>
<evidence type="ECO:0000256" key="6">
    <source>
        <dbReference type="SAM" id="MobiDB-lite"/>
    </source>
</evidence>
<dbReference type="Proteomes" id="UP001152523">
    <property type="component" value="Unassembled WGS sequence"/>
</dbReference>
<dbReference type="FunFam" id="1.20.5.170:FF:000020">
    <property type="entry name" value="BZIP transcription factor"/>
    <property type="match status" value="1"/>
</dbReference>
<evidence type="ECO:0000256" key="2">
    <source>
        <dbReference type="ARBA" id="ARBA00023015"/>
    </source>
</evidence>
<gene>
    <name evidence="8" type="ORF">CEPIT_LOCUS5736</name>
</gene>
<dbReference type="GO" id="GO:0000976">
    <property type="term" value="F:transcription cis-regulatory region binding"/>
    <property type="evidence" value="ECO:0007669"/>
    <property type="project" value="TreeGrafter"/>
</dbReference>
<reference evidence="8" key="1">
    <citation type="submission" date="2022-07" db="EMBL/GenBank/DDBJ databases">
        <authorList>
            <person name="Macas J."/>
            <person name="Novak P."/>
            <person name="Neumann P."/>
        </authorList>
    </citation>
    <scope>NUCLEOTIDE SEQUENCE</scope>
</reference>
<evidence type="ECO:0000256" key="5">
    <source>
        <dbReference type="ARBA" id="ARBA00023242"/>
    </source>
</evidence>
<dbReference type="InterPro" id="IPR045314">
    <property type="entry name" value="bZIP_plant_GBF1"/>
</dbReference>
<evidence type="ECO:0000256" key="4">
    <source>
        <dbReference type="ARBA" id="ARBA00023163"/>
    </source>
</evidence>
<keyword evidence="2" id="KW-0805">Transcription regulation</keyword>
<dbReference type="GO" id="GO:0046982">
    <property type="term" value="F:protein heterodimerization activity"/>
    <property type="evidence" value="ECO:0007669"/>
    <property type="project" value="UniProtKB-ARBA"/>
</dbReference>
<comment type="subcellular location">
    <subcellularLocation>
        <location evidence="1">Nucleus</location>
    </subcellularLocation>
</comment>
<dbReference type="SMART" id="SM00338">
    <property type="entry name" value="BRLZ"/>
    <property type="match status" value="1"/>
</dbReference>
<name>A0AAV0CIP7_9ASTE</name>
<keyword evidence="4" id="KW-0804">Transcription</keyword>
<dbReference type="InterPro" id="IPR046347">
    <property type="entry name" value="bZIP_sf"/>
</dbReference>
<dbReference type="PROSITE" id="PS50217">
    <property type="entry name" value="BZIP"/>
    <property type="match status" value="1"/>
</dbReference>
<dbReference type="GO" id="GO:0003700">
    <property type="term" value="F:DNA-binding transcription factor activity"/>
    <property type="evidence" value="ECO:0007669"/>
    <property type="project" value="InterPro"/>
</dbReference>
<dbReference type="Gene3D" id="1.20.5.170">
    <property type="match status" value="1"/>
</dbReference>
<keyword evidence="3" id="KW-0238">DNA-binding</keyword>
<dbReference type="SUPFAM" id="SSF57959">
    <property type="entry name" value="Leucine zipper domain"/>
    <property type="match status" value="1"/>
</dbReference>
<evidence type="ECO:0000313" key="8">
    <source>
        <dbReference type="EMBL" id="CAH9076012.1"/>
    </source>
</evidence>
<dbReference type="PROSITE" id="PS00036">
    <property type="entry name" value="BZIP_BASIC"/>
    <property type="match status" value="1"/>
</dbReference>
<sequence length="151" mass="16862">MSGTGKGGSSTCSEDEGRIEEEKRRKRMISNREAARRSRMKKQKLVADVTAEIGRLEAANSEIAVQIDEMNERYAVVAGQNSVLRAQELELGERLKCLNEVINQTSENTDMEVGIRDDNGGDVASRLLKRPWQIRFPILPIHAASSGLFKF</sequence>
<dbReference type="AlphaFoldDB" id="A0AAV0CIP7"/>
<feature type="region of interest" description="Disordered" evidence="6">
    <location>
        <begin position="1"/>
        <end position="39"/>
    </location>
</feature>
<feature type="domain" description="BZIP" evidence="7">
    <location>
        <begin position="21"/>
        <end position="84"/>
    </location>
</feature>
<dbReference type="PANTHER" id="PTHR45764:SF31">
    <property type="entry name" value="BASIC LEUCINE ZIPPER 1"/>
    <property type="match status" value="1"/>
</dbReference>
<dbReference type="GO" id="GO:0005634">
    <property type="term" value="C:nucleus"/>
    <property type="evidence" value="ECO:0007669"/>
    <property type="project" value="UniProtKB-SubCell"/>
</dbReference>
<dbReference type="EMBL" id="CAMAPF010000030">
    <property type="protein sequence ID" value="CAH9076012.1"/>
    <property type="molecule type" value="Genomic_DNA"/>
</dbReference>
<dbReference type="PANTHER" id="PTHR45764">
    <property type="entry name" value="BZIP TRANSCRIPTION FACTOR 44"/>
    <property type="match status" value="1"/>
</dbReference>
<proteinExistence type="predicted"/>
<evidence type="ECO:0000256" key="1">
    <source>
        <dbReference type="ARBA" id="ARBA00004123"/>
    </source>
</evidence>
<keyword evidence="9" id="KW-1185">Reference proteome</keyword>
<dbReference type="CDD" id="cd14702">
    <property type="entry name" value="bZIP_plant_GBF1"/>
    <property type="match status" value="1"/>
</dbReference>
<evidence type="ECO:0000259" key="7">
    <source>
        <dbReference type="PROSITE" id="PS50217"/>
    </source>
</evidence>
<evidence type="ECO:0000313" key="9">
    <source>
        <dbReference type="Proteomes" id="UP001152523"/>
    </source>
</evidence>